<keyword evidence="2" id="KW-1185">Reference proteome</keyword>
<name>A0A3M7SXF9_BRAPC</name>
<protein>
    <submittedName>
        <fullName evidence="1">Uncharacterized protein</fullName>
    </submittedName>
</protein>
<dbReference type="EMBL" id="REGN01000651">
    <property type="protein sequence ID" value="RNA40359.1"/>
    <property type="molecule type" value="Genomic_DNA"/>
</dbReference>
<organism evidence="1 2">
    <name type="scientific">Brachionus plicatilis</name>
    <name type="common">Marine rotifer</name>
    <name type="synonym">Brachionus muelleri</name>
    <dbReference type="NCBI Taxonomy" id="10195"/>
    <lineage>
        <taxon>Eukaryota</taxon>
        <taxon>Metazoa</taxon>
        <taxon>Spiralia</taxon>
        <taxon>Gnathifera</taxon>
        <taxon>Rotifera</taxon>
        <taxon>Eurotatoria</taxon>
        <taxon>Monogononta</taxon>
        <taxon>Pseudotrocha</taxon>
        <taxon>Ploima</taxon>
        <taxon>Brachionidae</taxon>
        <taxon>Brachionus</taxon>
    </lineage>
</organism>
<accession>A0A3M7SXF9</accession>
<evidence type="ECO:0000313" key="2">
    <source>
        <dbReference type="Proteomes" id="UP000276133"/>
    </source>
</evidence>
<proteinExistence type="predicted"/>
<sequence>MVTCLHGHNWHVSSLSSLLGSLGGFLGVVDFCSLGEWTWPSMVELRFEELVWLKRLRKISTTERSRVLIGCIRLLFDVFLADFCGLVLKVTESTLSVLVDLRSQVFSAWPPSSSSSTVDVCDDLFIISGRHGFNCFIEYLRENRLTKRSDLFVRGYISSTRVKFKLKNSNPLLNSSKSTKPVCKNKLYKSQNSLI</sequence>
<comment type="caution">
    <text evidence="1">The sequence shown here is derived from an EMBL/GenBank/DDBJ whole genome shotgun (WGS) entry which is preliminary data.</text>
</comment>
<dbReference type="Proteomes" id="UP000276133">
    <property type="component" value="Unassembled WGS sequence"/>
</dbReference>
<evidence type="ECO:0000313" key="1">
    <source>
        <dbReference type="EMBL" id="RNA40359.1"/>
    </source>
</evidence>
<gene>
    <name evidence="1" type="ORF">BpHYR1_042500</name>
</gene>
<reference evidence="1 2" key="1">
    <citation type="journal article" date="2018" name="Sci. Rep.">
        <title>Genomic signatures of local adaptation to the degree of environmental predictability in rotifers.</title>
        <authorList>
            <person name="Franch-Gras L."/>
            <person name="Hahn C."/>
            <person name="Garcia-Roger E.M."/>
            <person name="Carmona M.J."/>
            <person name="Serra M."/>
            <person name="Gomez A."/>
        </authorList>
    </citation>
    <scope>NUCLEOTIDE SEQUENCE [LARGE SCALE GENOMIC DNA]</scope>
    <source>
        <strain evidence="1">HYR1</strain>
    </source>
</reference>
<dbReference type="AlphaFoldDB" id="A0A3M7SXF9"/>